<keyword evidence="2" id="KW-0812">Transmembrane</keyword>
<feature type="region of interest" description="Disordered" evidence="1">
    <location>
        <begin position="157"/>
        <end position="200"/>
    </location>
</feature>
<organism evidence="3 4">
    <name type="scientific">Coniochaeta hoffmannii</name>
    <dbReference type="NCBI Taxonomy" id="91930"/>
    <lineage>
        <taxon>Eukaryota</taxon>
        <taxon>Fungi</taxon>
        <taxon>Dikarya</taxon>
        <taxon>Ascomycota</taxon>
        <taxon>Pezizomycotina</taxon>
        <taxon>Sordariomycetes</taxon>
        <taxon>Sordariomycetidae</taxon>
        <taxon>Coniochaetales</taxon>
        <taxon>Coniochaetaceae</taxon>
        <taxon>Coniochaeta</taxon>
    </lineage>
</organism>
<accession>A0AA38RAC8</accession>
<reference evidence="3" key="1">
    <citation type="submission" date="2022-07" db="EMBL/GenBank/DDBJ databases">
        <title>Fungi with potential for degradation of polypropylene.</title>
        <authorList>
            <person name="Gostincar C."/>
        </authorList>
    </citation>
    <scope>NUCLEOTIDE SEQUENCE</scope>
    <source>
        <strain evidence="3">EXF-13287</strain>
    </source>
</reference>
<feature type="transmembrane region" description="Helical" evidence="2">
    <location>
        <begin position="207"/>
        <end position="229"/>
    </location>
</feature>
<proteinExistence type="predicted"/>
<keyword evidence="2" id="KW-0472">Membrane</keyword>
<evidence type="ECO:0000256" key="2">
    <source>
        <dbReference type="SAM" id="Phobius"/>
    </source>
</evidence>
<gene>
    <name evidence="3" type="ORF">NKR19_g8792</name>
</gene>
<sequence>MPTDGLEPHDRAHLQFSPRPTDSPLALNAGDLRKRDSTSTSAPIGHNTCGFWTDDGSAMKCGPAYTCLNQGQYRGCCVGAACSTSSFPTVCYGATDTQCESPGPETLCCTDDVNYPYCVTYLWATTASPNQVFSLFNCDTHNWAGQQILSAEPLAVTTTDTKSAPGGQATAPANNHDNNTDTNPNNTTSTPSGGSGSNGGAPVGATVGGVIGGLAVIGIVVLGVVFMLLRYRRQKASRLNRGAVYSPTSPVVKTEERSRGPVIKAEEYGARMTRPLPSQYPTPSDEQYAALLFPEVENLADSDRFGDERIGELGVDRRGELDVDRRGDLAHHEQRSEVGEDRRAELPN</sequence>
<dbReference type="AlphaFoldDB" id="A0AA38RAC8"/>
<dbReference type="EMBL" id="JANBVN010000189">
    <property type="protein sequence ID" value="KAJ9134064.1"/>
    <property type="molecule type" value="Genomic_DNA"/>
</dbReference>
<comment type="caution">
    <text evidence="3">The sequence shown here is derived from an EMBL/GenBank/DDBJ whole genome shotgun (WGS) entry which is preliminary data.</text>
</comment>
<feature type="compositionally biased region" description="Low complexity" evidence="1">
    <location>
        <begin position="169"/>
        <end position="192"/>
    </location>
</feature>
<dbReference type="Proteomes" id="UP001174691">
    <property type="component" value="Unassembled WGS sequence"/>
</dbReference>
<evidence type="ECO:0000313" key="4">
    <source>
        <dbReference type="Proteomes" id="UP001174691"/>
    </source>
</evidence>
<feature type="region of interest" description="Disordered" evidence="1">
    <location>
        <begin position="321"/>
        <end position="348"/>
    </location>
</feature>
<feature type="region of interest" description="Disordered" evidence="1">
    <location>
        <begin position="1"/>
        <end position="40"/>
    </location>
</feature>
<evidence type="ECO:0000256" key="1">
    <source>
        <dbReference type="SAM" id="MobiDB-lite"/>
    </source>
</evidence>
<feature type="compositionally biased region" description="Basic and acidic residues" evidence="1">
    <location>
        <begin position="1"/>
        <end position="13"/>
    </location>
</feature>
<evidence type="ECO:0000313" key="3">
    <source>
        <dbReference type="EMBL" id="KAJ9134064.1"/>
    </source>
</evidence>
<keyword evidence="4" id="KW-1185">Reference proteome</keyword>
<protein>
    <submittedName>
        <fullName evidence="3">Uncharacterized protein</fullName>
    </submittedName>
</protein>
<keyword evidence="2" id="KW-1133">Transmembrane helix</keyword>
<name>A0AA38RAC8_9PEZI</name>